<evidence type="ECO:0000256" key="2">
    <source>
        <dbReference type="ARBA" id="ARBA00022723"/>
    </source>
</evidence>
<dbReference type="Proteomes" id="UP001235840">
    <property type="component" value="Unassembled WGS sequence"/>
</dbReference>
<keyword evidence="8" id="KW-1185">Reference proteome</keyword>
<dbReference type="InterPro" id="IPR005805">
    <property type="entry name" value="Rieske_Fe-S_prot_C"/>
</dbReference>
<dbReference type="PANTHER" id="PTHR13847">
    <property type="entry name" value="SARCOSINE DEHYDROGENASE-RELATED"/>
    <property type="match status" value="1"/>
</dbReference>
<dbReference type="PRINTS" id="PR00162">
    <property type="entry name" value="RIESKE"/>
</dbReference>
<evidence type="ECO:0000256" key="3">
    <source>
        <dbReference type="ARBA" id="ARBA00023004"/>
    </source>
</evidence>
<keyword evidence="5" id="KW-1015">Disulfide bond</keyword>
<dbReference type="Gene3D" id="3.50.50.60">
    <property type="entry name" value="FAD/NAD(P)-binding domain"/>
    <property type="match status" value="1"/>
</dbReference>
<dbReference type="InterPro" id="IPR038010">
    <property type="entry name" value="YhfW_C"/>
</dbReference>
<dbReference type="Gene3D" id="2.102.10.10">
    <property type="entry name" value="Rieske [2Fe-2S] iron-sulphur domain"/>
    <property type="match status" value="1"/>
</dbReference>
<dbReference type="CDD" id="cd03477">
    <property type="entry name" value="Rieske_YhfW_C"/>
    <property type="match status" value="1"/>
</dbReference>
<proteinExistence type="predicted"/>
<keyword evidence="2" id="KW-0479">Metal-binding</keyword>
<dbReference type="SUPFAM" id="SSF50022">
    <property type="entry name" value="ISP domain"/>
    <property type="match status" value="1"/>
</dbReference>
<dbReference type="RefSeq" id="WP_307392861.1">
    <property type="nucleotide sequence ID" value="NZ_BAAADK010000011.1"/>
</dbReference>
<dbReference type="PANTHER" id="PTHR13847:SF274">
    <property type="entry name" value="RIESKE 2FE-2S IRON-SULFUR PROTEIN YHFW-RELATED"/>
    <property type="match status" value="1"/>
</dbReference>
<dbReference type="InterPro" id="IPR036922">
    <property type="entry name" value="Rieske_2Fe-2S_sf"/>
</dbReference>
<organism evidence="7 8">
    <name type="scientific">Caldalkalibacillus horti</name>
    <dbReference type="NCBI Taxonomy" id="77523"/>
    <lineage>
        <taxon>Bacteria</taxon>
        <taxon>Bacillati</taxon>
        <taxon>Bacillota</taxon>
        <taxon>Bacilli</taxon>
        <taxon>Bacillales</taxon>
        <taxon>Bacillaceae</taxon>
        <taxon>Caldalkalibacillus</taxon>
    </lineage>
</organism>
<evidence type="ECO:0000256" key="1">
    <source>
        <dbReference type="ARBA" id="ARBA00022714"/>
    </source>
</evidence>
<dbReference type="Pfam" id="PF01266">
    <property type="entry name" value="DAO"/>
    <property type="match status" value="1"/>
</dbReference>
<dbReference type="SUPFAM" id="SSF51905">
    <property type="entry name" value="FAD/NAD(P)-binding domain"/>
    <property type="match status" value="1"/>
</dbReference>
<dbReference type="Pfam" id="PF00355">
    <property type="entry name" value="Rieske"/>
    <property type="match status" value="1"/>
</dbReference>
<dbReference type="InterPro" id="IPR036188">
    <property type="entry name" value="FAD/NAD-bd_sf"/>
</dbReference>
<dbReference type="InterPro" id="IPR017941">
    <property type="entry name" value="Rieske_2Fe-2S"/>
</dbReference>
<sequence length="530" mass="59188">MNKETNHTHDSLPQYPESYWRDSVELPIFPRLNENKKADAVIVGGGIAGITTAYLLVKEGLSVILLEASTILNGTTGHTTAKITAQHDVIYDELINKVGLENARLYYQANMDAIHFIKQTIQDHSIDCGYSEQDAYLYTNSEEGLTKLKKEAEAYKKLGIQGEEVEKMPLDVPLKGSLVMKNQAKFHPLQYLATLVKYILEHGGSIYEHTTAEDVEKVNVVDKKVTTADQHEIVCSHVVSCSHFPFHDGLGFYFARMYAERSYVLAYKTDNDFPEGMYLSVDTPQRSVRTTPLADGQKLVIIGGGSHKTGQGICTIEYYEALQEFAEKKFGLRNISYRWSAQDLITTDKIPYIGKLSGGSEHIYVATGFRKWGMSQGTLSALLLRDIILKRENQYEKLYSPTRFDLATDGKNLAVQNADVAKHLIAGKLEIVREKAENLAHGQGGVVSVNGKRAGAYRDEEGELYVVDTTCTHMGCEVEWNEGERSWDCPCHGSRFSYTGDVMEGPAKKSLARLQTNTNNIDNVDNEILS</sequence>
<dbReference type="InterPro" id="IPR006076">
    <property type="entry name" value="FAD-dep_OxRdtase"/>
</dbReference>
<keyword evidence="1" id="KW-0001">2Fe-2S</keyword>
<dbReference type="EMBL" id="JAUSTY010000005">
    <property type="protein sequence ID" value="MDQ0165598.1"/>
    <property type="molecule type" value="Genomic_DNA"/>
</dbReference>
<evidence type="ECO:0000256" key="5">
    <source>
        <dbReference type="ARBA" id="ARBA00023157"/>
    </source>
</evidence>
<reference evidence="7 8" key="1">
    <citation type="submission" date="2023-07" db="EMBL/GenBank/DDBJ databases">
        <title>Genomic Encyclopedia of Type Strains, Phase IV (KMG-IV): sequencing the most valuable type-strain genomes for metagenomic binning, comparative biology and taxonomic classification.</title>
        <authorList>
            <person name="Goeker M."/>
        </authorList>
    </citation>
    <scope>NUCLEOTIDE SEQUENCE [LARGE SCALE GENOMIC DNA]</scope>
    <source>
        <strain evidence="7 8">DSM 12751</strain>
    </source>
</reference>
<gene>
    <name evidence="7" type="ORF">J2S11_001499</name>
</gene>
<dbReference type="Gene3D" id="3.30.9.10">
    <property type="entry name" value="D-Amino Acid Oxidase, subunit A, domain 2"/>
    <property type="match status" value="1"/>
</dbReference>
<evidence type="ECO:0000256" key="4">
    <source>
        <dbReference type="ARBA" id="ARBA00023014"/>
    </source>
</evidence>
<comment type="caution">
    <text evidence="7">The sequence shown here is derived from an EMBL/GenBank/DDBJ whole genome shotgun (WGS) entry which is preliminary data.</text>
</comment>
<name>A0ABT9VX87_9BACI</name>
<protein>
    <submittedName>
        <fullName evidence="7">Glycine/D-amino acid oxidase-like deaminating enzyme/nitrite reductase/ring-hydroxylating ferredoxin subunit</fullName>
    </submittedName>
</protein>
<evidence type="ECO:0000259" key="6">
    <source>
        <dbReference type="PROSITE" id="PS51296"/>
    </source>
</evidence>
<keyword evidence="4" id="KW-0411">Iron-sulfur</keyword>
<evidence type="ECO:0000313" key="7">
    <source>
        <dbReference type="EMBL" id="MDQ0165598.1"/>
    </source>
</evidence>
<accession>A0ABT9VX87</accession>
<feature type="domain" description="Rieske" evidence="6">
    <location>
        <begin position="431"/>
        <end position="520"/>
    </location>
</feature>
<dbReference type="PROSITE" id="PS51296">
    <property type="entry name" value="RIESKE"/>
    <property type="match status" value="1"/>
</dbReference>
<evidence type="ECO:0000313" key="8">
    <source>
        <dbReference type="Proteomes" id="UP001235840"/>
    </source>
</evidence>
<keyword evidence="3" id="KW-0408">Iron</keyword>